<dbReference type="Proteomes" id="UP001161409">
    <property type="component" value="Unassembled WGS sequence"/>
</dbReference>
<dbReference type="NCBIfam" id="TIGR02459">
    <property type="entry name" value="CbtB"/>
    <property type="match status" value="1"/>
</dbReference>
<gene>
    <name evidence="2" type="ORF">GCM10007924_11810</name>
</gene>
<dbReference type="EMBL" id="BSNF01000001">
    <property type="protein sequence ID" value="GLQ05960.1"/>
    <property type="molecule type" value="Genomic_DNA"/>
</dbReference>
<name>A0ABQ5U2S7_9PROT</name>
<evidence type="ECO:0000313" key="2">
    <source>
        <dbReference type="EMBL" id="GLQ05960.1"/>
    </source>
</evidence>
<evidence type="ECO:0000313" key="3">
    <source>
        <dbReference type="Proteomes" id="UP001161409"/>
    </source>
</evidence>
<evidence type="ECO:0000256" key="1">
    <source>
        <dbReference type="SAM" id="Phobius"/>
    </source>
</evidence>
<dbReference type="Pfam" id="PF09489">
    <property type="entry name" value="CbtB"/>
    <property type="match status" value="1"/>
</dbReference>
<reference evidence="2" key="2">
    <citation type="submission" date="2023-01" db="EMBL/GenBank/DDBJ databases">
        <title>Draft genome sequence of Sneathiella chinensis strain NBRC 103408.</title>
        <authorList>
            <person name="Sun Q."/>
            <person name="Mori K."/>
        </authorList>
    </citation>
    <scope>NUCLEOTIDE SEQUENCE</scope>
    <source>
        <strain evidence="2">NBRC 103408</strain>
    </source>
</reference>
<keyword evidence="1" id="KW-1133">Transmembrane helix</keyword>
<keyword evidence="1" id="KW-0812">Transmembrane</keyword>
<dbReference type="RefSeq" id="WP_169559916.1">
    <property type="nucleotide sequence ID" value="NZ_BSNF01000001.1"/>
</dbReference>
<feature type="transmembrane region" description="Helical" evidence="1">
    <location>
        <begin position="20"/>
        <end position="38"/>
    </location>
</feature>
<keyword evidence="3" id="KW-1185">Reference proteome</keyword>
<dbReference type="InterPro" id="IPR012667">
    <property type="entry name" value="CbtB_put"/>
</dbReference>
<proteinExistence type="predicted"/>
<protein>
    <submittedName>
        <fullName evidence="2">Cobalt transporter</fullName>
    </submittedName>
</protein>
<sequence length="59" mass="6258">MNTIASSSSQVSTSVNPRVLALTMFILGAGIVFLTGFAHSTTLHNAAHDSRHSMSFPCH</sequence>
<organism evidence="2 3">
    <name type="scientific">Sneathiella chinensis</name>
    <dbReference type="NCBI Taxonomy" id="349750"/>
    <lineage>
        <taxon>Bacteria</taxon>
        <taxon>Pseudomonadati</taxon>
        <taxon>Pseudomonadota</taxon>
        <taxon>Alphaproteobacteria</taxon>
        <taxon>Sneathiellales</taxon>
        <taxon>Sneathiellaceae</taxon>
        <taxon>Sneathiella</taxon>
    </lineage>
</organism>
<comment type="caution">
    <text evidence="2">The sequence shown here is derived from an EMBL/GenBank/DDBJ whole genome shotgun (WGS) entry which is preliminary data.</text>
</comment>
<keyword evidence="1" id="KW-0472">Membrane</keyword>
<reference evidence="2" key="1">
    <citation type="journal article" date="2014" name="Int. J. Syst. Evol. Microbiol.">
        <title>Complete genome of a new Firmicutes species belonging to the dominant human colonic microbiota ('Ruminococcus bicirculans') reveals two chromosomes and a selective capacity to utilize plant glucans.</title>
        <authorList>
            <consortium name="NISC Comparative Sequencing Program"/>
            <person name="Wegmann U."/>
            <person name="Louis P."/>
            <person name="Goesmann A."/>
            <person name="Henrissat B."/>
            <person name="Duncan S.H."/>
            <person name="Flint H.J."/>
        </authorList>
    </citation>
    <scope>NUCLEOTIDE SEQUENCE</scope>
    <source>
        <strain evidence="2">NBRC 103408</strain>
    </source>
</reference>
<accession>A0ABQ5U2S7</accession>